<evidence type="ECO:0000313" key="3">
    <source>
        <dbReference type="EMBL" id="MET4583927.1"/>
    </source>
</evidence>
<feature type="region of interest" description="Disordered" evidence="1">
    <location>
        <begin position="43"/>
        <end position="68"/>
    </location>
</feature>
<feature type="transmembrane region" description="Helical" evidence="2">
    <location>
        <begin position="12"/>
        <end position="35"/>
    </location>
</feature>
<protein>
    <submittedName>
        <fullName evidence="3">Uncharacterized protein</fullName>
    </submittedName>
</protein>
<sequence length="216" mass="22931">MVRAGSRRRIRWWWIVLALVVAVLVPVAIVVVPILTHVDQGESGQIAPAEQWPTSVTATGDDSRTRSFDVLPPEPGASVDTSALRAGDRLVVSGTGYDASRGIYVAICRIPDDPGTKPGPCIGGVPEQGEAAEGTVGAVEYAPSNWVNDDWAWKLFGARGYDDAATGTFTAYLEVGDPVAEGLDCTVDACGIFTRNDHTALADRSQDLYVPVAFAE</sequence>
<organism evidence="3 4">
    <name type="scientific">Conyzicola nivalis</name>
    <dbReference type="NCBI Taxonomy" id="1477021"/>
    <lineage>
        <taxon>Bacteria</taxon>
        <taxon>Bacillati</taxon>
        <taxon>Actinomycetota</taxon>
        <taxon>Actinomycetes</taxon>
        <taxon>Micrococcales</taxon>
        <taxon>Microbacteriaceae</taxon>
        <taxon>Conyzicola</taxon>
    </lineage>
</organism>
<dbReference type="EMBL" id="JBEPSJ010000005">
    <property type="protein sequence ID" value="MET4583927.1"/>
    <property type="molecule type" value="Genomic_DNA"/>
</dbReference>
<gene>
    <name evidence="3" type="ORF">ABIE21_003458</name>
</gene>
<keyword evidence="2" id="KW-1133">Transmembrane helix</keyword>
<reference evidence="3 4" key="1">
    <citation type="submission" date="2024-06" db="EMBL/GenBank/DDBJ databases">
        <title>Sorghum-associated microbial communities from plants grown in Nebraska, USA.</title>
        <authorList>
            <person name="Schachtman D."/>
        </authorList>
    </citation>
    <scope>NUCLEOTIDE SEQUENCE [LARGE SCALE GENOMIC DNA]</scope>
    <source>
        <strain evidence="3 4">2857</strain>
    </source>
</reference>
<evidence type="ECO:0000313" key="4">
    <source>
        <dbReference type="Proteomes" id="UP001549257"/>
    </source>
</evidence>
<accession>A0ABV2QSE9</accession>
<proteinExistence type="predicted"/>
<keyword evidence="2" id="KW-0812">Transmembrane</keyword>
<dbReference type="InterPro" id="IPR027273">
    <property type="entry name" value="Neocarzinostatin-like"/>
</dbReference>
<keyword evidence="2" id="KW-0472">Membrane</keyword>
<dbReference type="Proteomes" id="UP001549257">
    <property type="component" value="Unassembled WGS sequence"/>
</dbReference>
<evidence type="ECO:0000256" key="2">
    <source>
        <dbReference type="SAM" id="Phobius"/>
    </source>
</evidence>
<name>A0ABV2QSE9_9MICO</name>
<comment type="caution">
    <text evidence="3">The sequence shown here is derived from an EMBL/GenBank/DDBJ whole genome shotgun (WGS) entry which is preliminary data.</text>
</comment>
<dbReference type="RefSeq" id="WP_354026092.1">
    <property type="nucleotide sequence ID" value="NZ_JBEPSJ010000005.1"/>
</dbReference>
<evidence type="ECO:0000256" key="1">
    <source>
        <dbReference type="SAM" id="MobiDB-lite"/>
    </source>
</evidence>
<dbReference type="Gene3D" id="2.60.40.230">
    <property type="entry name" value="Neocarzinostatin-like"/>
    <property type="match status" value="1"/>
</dbReference>
<dbReference type="SUPFAM" id="SSF49319">
    <property type="entry name" value="Actinoxanthin-like"/>
    <property type="match status" value="1"/>
</dbReference>
<keyword evidence="4" id="KW-1185">Reference proteome</keyword>